<gene>
    <name evidence="3" type="ORF">QQX09_03845</name>
</gene>
<feature type="transmembrane region" description="Helical" evidence="1">
    <location>
        <begin position="6"/>
        <end position="30"/>
    </location>
</feature>
<feature type="transmembrane region" description="Helical" evidence="1">
    <location>
        <begin position="42"/>
        <end position="60"/>
    </location>
</feature>
<keyword evidence="1" id="KW-0812">Transmembrane</keyword>
<evidence type="ECO:0000313" key="3">
    <source>
        <dbReference type="EMBL" id="MDN4474987.1"/>
    </source>
</evidence>
<keyword evidence="1" id="KW-1133">Transmembrane helix</keyword>
<comment type="caution">
    <text evidence="3">The sequence shown here is derived from an EMBL/GenBank/DDBJ whole genome shotgun (WGS) entry which is preliminary data.</text>
</comment>
<feature type="transmembrane region" description="Helical" evidence="1">
    <location>
        <begin position="286"/>
        <end position="303"/>
    </location>
</feature>
<dbReference type="Proteomes" id="UP001172728">
    <property type="component" value="Unassembled WGS sequence"/>
</dbReference>
<feature type="transmembrane region" description="Helical" evidence="1">
    <location>
        <begin position="204"/>
        <end position="225"/>
    </location>
</feature>
<feature type="transmembrane region" description="Helical" evidence="1">
    <location>
        <begin position="98"/>
        <end position="116"/>
    </location>
</feature>
<organism evidence="3 4">
    <name type="scientific">Demequina litoralis</name>
    <dbReference type="NCBI Taxonomy" id="3051660"/>
    <lineage>
        <taxon>Bacteria</taxon>
        <taxon>Bacillati</taxon>
        <taxon>Actinomycetota</taxon>
        <taxon>Actinomycetes</taxon>
        <taxon>Micrococcales</taxon>
        <taxon>Demequinaceae</taxon>
        <taxon>Demequina</taxon>
    </lineage>
</organism>
<keyword evidence="4" id="KW-1185">Reference proteome</keyword>
<reference evidence="3" key="1">
    <citation type="submission" date="2023-06" db="EMBL/GenBank/DDBJ databases">
        <title>Sysu t00192.</title>
        <authorList>
            <person name="Gao L."/>
            <person name="Fang B.-Z."/>
            <person name="Li W.-J."/>
        </authorList>
    </citation>
    <scope>NUCLEOTIDE SEQUENCE</scope>
    <source>
        <strain evidence="3">SYSU T00192</strain>
    </source>
</reference>
<dbReference type="PANTHER" id="PTHR36834">
    <property type="entry name" value="MEMBRANE PROTEIN-RELATED"/>
    <property type="match status" value="1"/>
</dbReference>
<dbReference type="RefSeq" id="WP_301131430.1">
    <property type="nucleotide sequence ID" value="NZ_JAUHPW010000002.1"/>
</dbReference>
<feature type="transmembrane region" description="Helical" evidence="1">
    <location>
        <begin position="309"/>
        <end position="328"/>
    </location>
</feature>
<feature type="domain" description="VanZ-like" evidence="2">
    <location>
        <begin position="48"/>
        <end position="178"/>
    </location>
</feature>
<accession>A0ABT8G7E7</accession>
<dbReference type="Pfam" id="PF04892">
    <property type="entry name" value="VanZ"/>
    <property type="match status" value="1"/>
</dbReference>
<evidence type="ECO:0000259" key="2">
    <source>
        <dbReference type="Pfam" id="PF04892"/>
    </source>
</evidence>
<sequence>MSQLVLGLLAVGLGLVLVAALFVPVVALLYRRRGGVSARDGLLLAAALVYLVAIWVYTLLPLPEATTITCAPTQLDPLAFVDDLEGAASRGHLPTDPAFLQLAFNVLLFVPLGVLVRVGLRRGVAVAGLAGLGLSLLVEVTQVTGVWGLYPCAYRLFDVDDLLTNTLGAVLGSLLALMVPARLRVRGDRVVAASEPRPVTRARRILAGVADLVSVTLTMYAVVVVESLAAAQLDDGARLDTDGPWVAVVPVVVAFALSGGFLAATGRTLGQAAVQLRYVGSPYPTALARALLFAGGIGGYQVLNALPGAASSLLTWLFTAGWLVFALTTEDGRGLPGLASRSRLADAREGLADGRRAASVDEEPAA</sequence>
<protein>
    <submittedName>
        <fullName evidence="3">VanZ family protein</fullName>
    </submittedName>
</protein>
<feature type="transmembrane region" description="Helical" evidence="1">
    <location>
        <begin position="123"/>
        <end position="150"/>
    </location>
</feature>
<proteinExistence type="predicted"/>
<dbReference type="InterPro" id="IPR053150">
    <property type="entry name" value="Teicoplanin_resist-assoc"/>
</dbReference>
<feature type="transmembrane region" description="Helical" evidence="1">
    <location>
        <begin position="162"/>
        <end position="183"/>
    </location>
</feature>
<evidence type="ECO:0000256" key="1">
    <source>
        <dbReference type="SAM" id="Phobius"/>
    </source>
</evidence>
<evidence type="ECO:0000313" key="4">
    <source>
        <dbReference type="Proteomes" id="UP001172728"/>
    </source>
</evidence>
<feature type="transmembrane region" description="Helical" evidence="1">
    <location>
        <begin position="245"/>
        <end position="265"/>
    </location>
</feature>
<name>A0ABT8G7E7_9MICO</name>
<dbReference type="InterPro" id="IPR006976">
    <property type="entry name" value="VanZ-like"/>
</dbReference>
<keyword evidence="1" id="KW-0472">Membrane</keyword>
<dbReference type="EMBL" id="JAUHPW010000002">
    <property type="protein sequence ID" value="MDN4474987.1"/>
    <property type="molecule type" value="Genomic_DNA"/>
</dbReference>
<dbReference type="PANTHER" id="PTHR36834:SF1">
    <property type="entry name" value="INTEGRAL MEMBRANE PROTEIN"/>
    <property type="match status" value="1"/>
</dbReference>